<dbReference type="PANTHER" id="PTHR32322">
    <property type="entry name" value="INNER MEMBRANE TRANSPORTER"/>
    <property type="match status" value="1"/>
</dbReference>
<evidence type="ECO:0000256" key="2">
    <source>
        <dbReference type="ARBA" id="ARBA00007362"/>
    </source>
</evidence>
<feature type="transmembrane region" description="Helical" evidence="8">
    <location>
        <begin position="179"/>
        <end position="200"/>
    </location>
</feature>
<keyword evidence="3" id="KW-1003">Cell membrane</keyword>
<feature type="transmembrane region" description="Helical" evidence="8">
    <location>
        <begin position="125"/>
        <end position="143"/>
    </location>
</feature>
<feature type="transmembrane region" description="Helical" evidence="8">
    <location>
        <begin position="212"/>
        <end position="236"/>
    </location>
</feature>
<organism evidence="10 11">
    <name type="scientific">Paenibacillus shirakamiensis</name>
    <dbReference type="NCBI Taxonomy" id="1265935"/>
    <lineage>
        <taxon>Bacteria</taxon>
        <taxon>Bacillati</taxon>
        <taxon>Bacillota</taxon>
        <taxon>Bacilli</taxon>
        <taxon>Bacillales</taxon>
        <taxon>Paenibacillaceae</taxon>
        <taxon>Paenibacillus</taxon>
    </lineage>
</organism>
<dbReference type="InterPro" id="IPR000620">
    <property type="entry name" value="EamA_dom"/>
</dbReference>
<protein>
    <submittedName>
        <fullName evidence="10">Drug/metabolite transporter (DMT)-like permease</fullName>
    </submittedName>
</protein>
<feature type="transmembrane region" description="Helical" evidence="8">
    <location>
        <begin position="268"/>
        <end position="286"/>
    </location>
</feature>
<dbReference type="SUPFAM" id="SSF103481">
    <property type="entry name" value="Multidrug resistance efflux transporter EmrE"/>
    <property type="match status" value="2"/>
</dbReference>
<reference evidence="10 11" key="1">
    <citation type="submission" date="2021-03" db="EMBL/GenBank/DDBJ databases">
        <title>Genomic Encyclopedia of Type Strains, Phase IV (KMG-IV): sequencing the most valuable type-strain genomes for metagenomic binning, comparative biology and taxonomic classification.</title>
        <authorList>
            <person name="Goeker M."/>
        </authorList>
    </citation>
    <scope>NUCLEOTIDE SEQUENCE [LARGE SCALE GENOMIC DNA]</scope>
    <source>
        <strain evidence="10 11">DSM 26806</strain>
    </source>
</reference>
<dbReference type="Pfam" id="PF00892">
    <property type="entry name" value="EamA"/>
    <property type="match status" value="2"/>
</dbReference>
<feature type="region of interest" description="Disordered" evidence="7">
    <location>
        <begin position="289"/>
        <end position="309"/>
    </location>
</feature>
<evidence type="ECO:0000256" key="5">
    <source>
        <dbReference type="ARBA" id="ARBA00022989"/>
    </source>
</evidence>
<dbReference type="Gene3D" id="1.10.3730.20">
    <property type="match status" value="1"/>
</dbReference>
<evidence type="ECO:0000256" key="8">
    <source>
        <dbReference type="SAM" id="Phobius"/>
    </source>
</evidence>
<evidence type="ECO:0000259" key="9">
    <source>
        <dbReference type="Pfam" id="PF00892"/>
    </source>
</evidence>
<keyword evidence="4 8" id="KW-0812">Transmembrane</keyword>
<evidence type="ECO:0000313" key="10">
    <source>
        <dbReference type="EMBL" id="MBP2000363.1"/>
    </source>
</evidence>
<feature type="transmembrane region" description="Helical" evidence="8">
    <location>
        <begin position="67"/>
        <end position="84"/>
    </location>
</feature>
<evidence type="ECO:0000256" key="6">
    <source>
        <dbReference type="ARBA" id="ARBA00023136"/>
    </source>
</evidence>
<feature type="domain" description="EamA" evidence="9">
    <location>
        <begin position="150"/>
        <end position="285"/>
    </location>
</feature>
<gene>
    <name evidence="10" type="ORF">J2Z69_001382</name>
</gene>
<keyword evidence="5 8" id="KW-1133">Transmembrane helix</keyword>
<feature type="transmembrane region" description="Helical" evidence="8">
    <location>
        <begin position="149"/>
        <end position="167"/>
    </location>
</feature>
<evidence type="ECO:0000256" key="7">
    <source>
        <dbReference type="SAM" id="MobiDB-lite"/>
    </source>
</evidence>
<dbReference type="EMBL" id="JAGGLD010000001">
    <property type="protein sequence ID" value="MBP2000363.1"/>
    <property type="molecule type" value="Genomic_DNA"/>
</dbReference>
<comment type="similarity">
    <text evidence="2">Belongs to the EamA transporter family.</text>
</comment>
<dbReference type="Proteomes" id="UP001519288">
    <property type="component" value="Unassembled WGS sequence"/>
</dbReference>
<dbReference type="PANTHER" id="PTHR32322:SF18">
    <property type="entry name" value="S-ADENOSYLMETHIONINE_S-ADENOSYLHOMOCYSTEINE TRANSPORTER"/>
    <property type="match status" value="1"/>
</dbReference>
<keyword evidence="6 8" id="KW-0472">Membrane</keyword>
<evidence type="ECO:0000256" key="1">
    <source>
        <dbReference type="ARBA" id="ARBA00004651"/>
    </source>
</evidence>
<feature type="transmembrane region" description="Helical" evidence="8">
    <location>
        <begin position="96"/>
        <end position="116"/>
    </location>
</feature>
<dbReference type="InterPro" id="IPR050638">
    <property type="entry name" value="AA-Vitamin_Transporters"/>
</dbReference>
<comment type="caution">
    <text evidence="10">The sequence shown here is derived from an EMBL/GenBank/DDBJ whole genome shotgun (WGS) entry which is preliminary data.</text>
</comment>
<evidence type="ECO:0000313" key="11">
    <source>
        <dbReference type="Proteomes" id="UP001519288"/>
    </source>
</evidence>
<feature type="domain" description="EamA" evidence="9">
    <location>
        <begin position="10"/>
        <end position="138"/>
    </location>
</feature>
<evidence type="ECO:0000256" key="3">
    <source>
        <dbReference type="ARBA" id="ARBA00022475"/>
    </source>
</evidence>
<feature type="transmembrane region" description="Helical" evidence="8">
    <location>
        <begin position="243"/>
        <end position="262"/>
    </location>
</feature>
<feature type="transmembrane region" description="Helical" evidence="8">
    <location>
        <begin position="36"/>
        <end position="55"/>
    </location>
</feature>
<dbReference type="RefSeq" id="WP_209860330.1">
    <property type="nucleotide sequence ID" value="NZ_JAGGLD010000001.1"/>
</dbReference>
<dbReference type="InterPro" id="IPR037185">
    <property type="entry name" value="EmrE-like"/>
</dbReference>
<keyword evidence="11" id="KW-1185">Reference proteome</keyword>
<name>A0ABS4JF93_9BACL</name>
<evidence type="ECO:0000256" key="4">
    <source>
        <dbReference type="ARBA" id="ARBA00022692"/>
    </source>
</evidence>
<accession>A0ABS4JF93</accession>
<comment type="subcellular location">
    <subcellularLocation>
        <location evidence="1">Cell membrane</location>
        <topology evidence="1">Multi-pass membrane protein</topology>
    </subcellularLocation>
</comment>
<sequence length="309" mass="33543">MPLTRKRTFILLLFLIVVWGVNWPLSKHALEFCPPLLFGGIRLLIGGLVLLSIALPRWKKLQWTANWPYYFISAVLNIVLYYGLQTVGLQYLPAGLFSAIVFLQPVLLGVFAWLWLGESMYGRKIAGLILGFLGVAVIGAGGLTGTLSPLGIILGLGSALSWALGTVYMKRIGSKVDSLWITTMQVLIGGVVLLVAGTLNETWSAITWNANFIFDTLFISVFVVAAGWMVFFTLVGSGEASRVGSFTFLIPVVSISCSVIFMGEQLTANLILGFIMIVGSIILVNSRKRKKTPDPSPRPPTQLGSSSNS</sequence>
<proteinExistence type="inferred from homology"/>